<protein>
    <recommendedName>
        <fullName evidence="4">Twin-arginine translocation signal domain-containing protein</fullName>
    </recommendedName>
</protein>
<gene>
    <name evidence="2" type="ORF">ABZ071_14845</name>
</gene>
<evidence type="ECO:0000313" key="3">
    <source>
        <dbReference type="Proteomes" id="UP001550348"/>
    </source>
</evidence>
<organism evidence="2 3">
    <name type="scientific">Micromonospora fulviviridis</name>
    <dbReference type="NCBI Taxonomy" id="47860"/>
    <lineage>
        <taxon>Bacteria</taxon>
        <taxon>Bacillati</taxon>
        <taxon>Actinomycetota</taxon>
        <taxon>Actinomycetes</taxon>
        <taxon>Micromonosporales</taxon>
        <taxon>Micromonosporaceae</taxon>
        <taxon>Micromonospora</taxon>
    </lineage>
</organism>
<reference evidence="2 3" key="1">
    <citation type="submission" date="2024-06" db="EMBL/GenBank/DDBJ databases">
        <title>The Natural Products Discovery Center: Release of the First 8490 Sequenced Strains for Exploring Actinobacteria Biosynthetic Diversity.</title>
        <authorList>
            <person name="Kalkreuter E."/>
            <person name="Kautsar S.A."/>
            <person name="Yang D."/>
            <person name="Bader C.D."/>
            <person name="Teijaro C.N."/>
            <person name="Fluegel L."/>
            <person name="Davis C.M."/>
            <person name="Simpson J.R."/>
            <person name="Lauterbach L."/>
            <person name="Steele A.D."/>
            <person name="Gui C."/>
            <person name="Meng S."/>
            <person name="Li G."/>
            <person name="Viehrig K."/>
            <person name="Ye F."/>
            <person name="Su P."/>
            <person name="Kiefer A.F."/>
            <person name="Nichols A."/>
            <person name="Cepeda A.J."/>
            <person name="Yan W."/>
            <person name="Fan B."/>
            <person name="Jiang Y."/>
            <person name="Adhikari A."/>
            <person name="Zheng C.-J."/>
            <person name="Schuster L."/>
            <person name="Cowan T.M."/>
            <person name="Smanski M.J."/>
            <person name="Chevrette M.G."/>
            <person name="De Carvalho L.P.S."/>
            <person name="Shen B."/>
        </authorList>
    </citation>
    <scope>NUCLEOTIDE SEQUENCE [LARGE SCALE GENOMIC DNA]</scope>
    <source>
        <strain evidence="2 3">NPDC006286</strain>
    </source>
</reference>
<name>A0ABV2VK54_9ACTN</name>
<sequence length="68" mass="7323">MASVDRRKFLKMMSAPVAAAALPVDFSKALAIPANNRRAIQNPGAAVLKISRAVTVRNTSGKSVMIRW</sequence>
<proteinExistence type="predicted"/>
<keyword evidence="3" id="KW-1185">Reference proteome</keyword>
<dbReference type="RefSeq" id="WP_355665021.1">
    <property type="nucleotide sequence ID" value="NZ_JBEXRX010000035.1"/>
</dbReference>
<dbReference type="Proteomes" id="UP001550348">
    <property type="component" value="Unassembled WGS sequence"/>
</dbReference>
<feature type="chain" id="PRO_5046711123" description="Twin-arginine translocation signal domain-containing protein" evidence="1">
    <location>
        <begin position="21"/>
        <end position="68"/>
    </location>
</feature>
<dbReference type="InterPro" id="IPR006311">
    <property type="entry name" value="TAT_signal"/>
</dbReference>
<dbReference type="EMBL" id="JBEXRX010000035">
    <property type="protein sequence ID" value="MEU0153173.1"/>
    <property type="molecule type" value="Genomic_DNA"/>
</dbReference>
<evidence type="ECO:0008006" key="4">
    <source>
        <dbReference type="Google" id="ProtNLM"/>
    </source>
</evidence>
<evidence type="ECO:0000313" key="2">
    <source>
        <dbReference type="EMBL" id="MEU0153173.1"/>
    </source>
</evidence>
<evidence type="ECO:0000256" key="1">
    <source>
        <dbReference type="SAM" id="SignalP"/>
    </source>
</evidence>
<comment type="caution">
    <text evidence="2">The sequence shown here is derived from an EMBL/GenBank/DDBJ whole genome shotgun (WGS) entry which is preliminary data.</text>
</comment>
<accession>A0ABV2VK54</accession>
<dbReference type="PROSITE" id="PS51318">
    <property type="entry name" value="TAT"/>
    <property type="match status" value="1"/>
</dbReference>
<feature type="signal peptide" evidence="1">
    <location>
        <begin position="1"/>
        <end position="20"/>
    </location>
</feature>
<keyword evidence="1" id="KW-0732">Signal</keyword>